<sequence length="337" mass="36706">MRTIVCEEPNRLVSREAGLPVRLPGEALVKIRRIGICGTDLHAYRGNQPYFEYPRILGHELSGEIVEVPEHAEGLQPGDIVTIMPYIECGSCVACRAGKTNCCTSMSVLGVHQDGGMREYMAVPADHLLKTEGLTLEQSALIECFSIGAHAVRRASLQPGEFVLVIGAGPIGLGVMKFAKLAGVSVIALDINEERLQYCKAWAPADYVVHAKDDPLQAIRAITGGDFPTAVFDATGNAKSMESAVQYVAHGGRLIYVGLVKANISFSDPEFHKREMSIVSSRNATRLDFEHVIESIRGGSVDTDSFVTHRVGFDEMMDAYETWLKPETGVIKAMVEL</sequence>
<dbReference type="Proteomes" id="UP000693672">
    <property type="component" value="Unassembled WGS sequence"/>
</dbReference>
<evidence type="ECO:0000313" key="5">
    <source>
        <dbReference type="Proteomes" id="UP000693672"/>
    </source>
</evidence>
<protein>
    <submittedName>
        <fullName evidence="4">L-galactonate-5-dehydrogenase</fullName>
        <ecNumber evidence="4">1.1.1.414</ecNumber>
    </submittedName>
</protein>
<dbReference type="EC" id="1.1.1.414" evidence="4"/>
<keyword evidence="5" id="KW-1185">Reference proteome</keyword>
<dbReference type="InterPro" id="IPR013149">
    <property type="entry name" value="ADH-like_C"/>
</dbReference>
<dbReference type="AlphaFoldDB" id="A0A916JU11"/>
<keyword evidence="1 4" id="KW-0560">Oxidoreductase</keyword>
<dbReference type="PANTHER" id="PTHR43401:SF3">
    <property type="entry name" value="L-GALACTONATE-5-DEHYDROGENASE"/>
    <property type="match status" value="1"/>
</dbReference>
<dbReference type="RefSeq" id="WP_218090319.1">
    <property type="nucleotide sequence ID" value="NZ_CAJVAS010000002.1"/>
</dbReference>
<gene>
    <name evidence="4" type="primary">lgoD</name>
    <name evidence="4" type="ORF">PAESOLCIP111_00476</name>
</gene>
<dbReference type="GO" id="GO:0016491">
    <property type="term" value="F:oxidoreductase activity"/>
    <property type="evidence" value="ECO:0007669"/>
    <property type="project" value="UniProtKB-KW"/>
</dbReference>
<evidence type="ECO:0000256" key="1">
    <source>
        <dbReference type="ARBA" id="ARBA00023002"/>
    </source>
</evidence>
<dbReference type="EMBL" id="CAJVAS010000002">
    <property type="protein sequence ID" value="CAG7602098.1"/>
    <property type="molecule type" value="Genomic_DNA"/>
</dbReference>
<feature type="domain" description="Alcohol dehydrogenase-like C-terminal" evidence="2">
    <location>
        <begin position="170"/>
        <end position="295"/>
    </location>
</feature>
<dbReference type="Pfam" id="PF08240">
    <property type="entry name" value="ADH_N"/>
    <property type="match status" value="1"/>
</dbReference>
<dbReference type="CDD" id="cd08261">
    <property type="entry name" value="Zn_ADH7"/>
    <property type="match status" value="1"/>
</dbReference>
<name>A0A916JU11_9BACL</name>
<evidence type="ECO:0000313" key="4">
    <source>
        <dbReference type="EMBL" id="CAG7602098.1"/>
    </source>
</evidence>
<dbReference type="InterPro" id="IPR050129">
    <property type="entry name" value="Zn_alcohol_dh"/>
</dbReference>
<evidence type="ECO:0000259" key="2">
    <source>
        <dbReference type="Pfam" id="PF00107"/>
    </source>
</evidence>
<reference evidence="4" key="1">
    <citation type="submission" date="2021-06" db="EMBL/GenBank/DDBJ databases">
        <authorList>
            <person name="Criscuolo A."/>
        </authorList>
    </citation>
    <scope>NUCLEOTIDE SEQUENCE</scope>
    <source>
        <strain evidence="4">CIP111600</strain>
    </source>
</reference>
<proteinExistence type="predicted"/>
<organism evidence="4 5">
    <name type="scientific">Paenibacillus solanacearum</name>
    <dbReference type="NCBI Taxonomy" id="2048548"/>
    <lineage>
        <taxon>Bacteria</taxon>
        <taxon>Bacillati</taxon>
        <taxon>Bacillota</taxon>
        <taxon>Bacilli</taxon>
        <taxon>Bacillales</taxon>
        <taxon>Paenibacillaceae</taxon>
        <taxon>Paenibacillus</taxon>
    </lineage>
</organism>
<comment type="caution">
    <text evidence="4">The sequence shown here is derived from an EMBL/GenBank/DDBJ whole genome shotgun (WGS) entry which is preliminary data.</text>
</comment>
<evidence type="ECO:0000259" key="3">
    <source>
        <dbReference type="Pfam" id="PF08240"/>
    </source>
</evidence>
<dbReference type="Pfam" id="PF00107">
    <property type="entry name" value="ADH_zinc_N"/>
    <property type="match status" value="1"/>
</dbReference>
<dbReference type="PANTHER" id="PTHR43401">
    <property type="entry name" value="L-THREONINE 3-DEHYDROGENASE"/>
    <property type="match status" value="1"/>
</dbReference>
<feature type="domain" description="Alcohol dehydrogenase-like N-terminal" evidence="3">
    <location>
        <begin position="24"/>
        <end position="131"/>
    </location>
</feature>
<accession>A0A916JU11</accession>
<dbReference type="InterPro" id="IPR013154">
    <property type="entry name" value="ADH-like_N"/>
</dbReference>